<evidence type="ECO:0000313" key="1">
    <source>
        <dbReference type="EMBL" id="KAK1296159.1"/>
    </source>
</evidence>
<organism evidence="1 2">
    <name type="scientific">Acorus calamus</name>
    <name type="common">Sweet flag</name>
    <dbReference type="NCBI Taxonomy" id="4465"/>
    <lineage>
        <taxon>Eukaryota</taxon>
        <taxon>Viridiplantae</taxon>
        <taxon>Streptophyta</taxon>
        <taxon>Embryophyta</taxon>
        <taxon>Tracheophyta</taxon>
        <taxon>Spermatophyta</taxon>
        <taxon>Magnoliopsida</taxon>
        <taxon>Liliopsida</taxon>
        <taxon>Acoraceae</taxon>
        <taxon>Acorus</taxon>
    </lineage>
</organism>
<comment type="caution">
    <text evidence="1">The sequence shown here is derived from an EMBL/GenBank/DDBJ whole genome shotgun (WGS) entry which is preliminary data.</text>
</comment>
<gene>
    <name evidence="1" type="ORF">QJS10_CPB15g01298</name>
</gene>
<sequence length="112" mass="13358">MTQSNLIKFWIHDEKRNLNKTWSKEWELVCVVSYREIIKKCRPMVAVTVPSELKKFIFKELKRKLRTVEDSEDYQKFCNCRGNWVLERMGYRIDFGWSIMGLNSTRASSSGI</sequence>
<proteinExistence type="predicted"/>
<dbReference type="AlphaFoldDB" id="A0AAV9D5Q4"/>
<accession>A0AAV9D5Q4</accession>
<name>A0AAV9D5Q4_ACOCL</name>
<keyword evidence="2" id="KW-1185">Reference proteome</keyword>
<reference evidence="1" key="1">
    <citation type="journal article" date="2023" name="Nat. Commun.">
        <title>Diploid and tetraploid genomes of Acorus and the evolution of monocots.</title>
        <authorList>
            <person name="Ma L."/>
            <person name="Liu K.W."/>
            <person name="Li Z."/>
            <person name="Hsiao Y.Y."/>
            <person name="Qi Y."/>
            <person name="Fu T."/>
            <person name="Tang G.D."/>
            <person name="Zhang D."/>
            <person name="Sun W.H."/>
            <person name="Liu D.K."/>
            <person name="Li Y."/>
            <person name="Chen G.Z."/>
            <person name="Liu X.D."/>
            <person name="Liao X.Y."/>
            <person name="Jiang Y.T."/>
            <person name="Yu X."/>
            <person name="Hao Y."/>
            <person name="Huang J."/>
            <person name="Zhao X.W."/>
            <person name="Ke S."/>
            <person name="Chen Y.Y."/>
            <person name="Wu W.L."/>
            <person name="Hsu J.L."/>
            <person name="Lin Y.F."/>
            <person name="Huang M.D."/>
            <person name="Li C.Y."/>
            <person name="Huang L."/>
            <person name="Wang Z.W."/>
            <person name="Zhao X."/>
            <person name="Zhong W.Y."/>
            <person name="Peng D.H."/>
            <person name="Ahmad S."/>
            <person name="Lan S."/>
            <person name="Zhang J.S."/>
            <person name="Tsai W.C."/>
            <person name="Van de Peer Y."/>
            <person name="Liu Z.J."/>
        </authorList>
    </citation>
    <scope>NUCLEOTIDE SEQUENCE</scope>
    <source>
        <strain evidence="1">CP</strain>
    </source>
</reference>
<evidence type="ECO:0000313" key="2">
    <source>
        <dbReference type="Proteomes" id="UP001180020"/>
    </source>
</evidence>
<dbReference type="EMBL" id="JAUJYO010000015">
    <property type="protein sequence ID" value="KAK1296159.1"/>
    <property type="molecule type" value="Genomic_DNA"/>
</dbReference>
<dbReference type="Proteomes" id="UP001180020">
    <property type="component" value="Unassembled WGS sequence"/>
</dbReference>
<reference evidence="1" key="2">
    <citation type="submission" date="2023-06" db="EMBL/GenBank/DDBJ databases">
        <authorList>
            <person name="Ma L."/>
            <person name="Liu K.-W."/>
            <person name="Li Z."/>
            <person name="Hsiao Y.-Y."/>
            <person name="Qi Y."/>
            <person name="Fu T."/>
            <person name="Tang G."/>
            <person name="Zhang D."/>
            <person name="Sun W.-H."/>
            <person name="Liu D.-K."/>
            <person name="Li Y."/>
            <person name="Chen G.-Z."/>
            <person name="Liu X.-D."/>
            <person name="Liao X.-Y."/>
            <person name="Jiang Y.-T."/>
            <person name="Yu X."/>
            <person name="Hao Y."/>
            <person name="Huang J."/>
            <person name="Zhao X.-W."/>
            <person name="Ke S."/>
            <person name="Chen Y.-Y."/>
            <person name="Wu W.-L."/>
            <person name="Hsu J.-L."/>
            <person name="Lin Y.-F."/>
            <person name="Huang M.-D."/>
            <person name="Li C.-Y."/>
            <person name="Huang L."/>
            <person name="Wang Z.-W."/>
            <person name="Zhao X."/>
            <person name="Zhong W.-Y."/>
            <person name="Peng D.-H."/>
            <person name="Ahmad S."/>
            <person name="Lan S."/>
            <person name="Zhang J.-S."/>
            <person name="Tsai W.-C."/>
            <person name="Van De Peer Y."/>
            <person name="Liu Z.-J."/>
        </authorList>
    </citation>
    <scope>NUCLEOTIDE SEQUENCE</scope>
    <source>
        <strain evidence="1">CP</strain>
        <tissue evidence="1">Leaves</tissue>
    </source>
</reference>
<protein>
    <submittedName>
        <fullName evidence="1">Uncharacterized protein</fullName>
    </submittedName>
</protein>